<dbReference type="SMART" id="SM00327">
    <property type="entry name" value="VWA"/>
    <property type="match status" value="1"/>
</dbReference>
<keyword evidence="2" id="KW-0472">Membrane</keyword>
<reference evidence="4" key="1">
    <citation type="submission" date="2023-07" db="EMBL/GenBank/DDBJ databases">
        <title>Genome content predicts the carbon catabolic preferences of heterotrophic bacteria.</title>
        <authorList>
            <person name="Gralka M."/>
        </authorList>
    </citation>
    <scope>NUCLEOTIDE SEQUENCE</scope>
    <source>
        <strain evidence="4">C2R13</strain>
    </source>
</reference>
<comment type="caution">
    <text evidence="4">The sequence shown here is derived from an EMBL/GenBank/DDBJ whole genome shotgun (WGS) entry which is preliminary data.</text>
</comment>
<evidence type="ECO:0000256" key="1">
    <source>
        <dbReference type="SAM" id="MobiDB-lite"/>
    </source>
</evidence>
<feature type="compositionally biased region" description="Low complexity" evidence="1">
    <location>
        <begin position="63"/>
        <end position="75"/>
    </location>
</feature>
<feature type="compositionally biased region" description="Low complexity" evidence="1">
    <location>
        <begin position="16"/>
        <end position="29"/>
    </location>
</feature>
<dbReference type="Gene3D" id="3.40.50.410">
    <property type="entry name" value="von Willebrand factor, type A domain"/>
    <property type="match status" value="1"/>
</dbReference>
<evidence type="ECO:0000313" key="4">
    <source>
        <dbReference type="EMBL" id="MDO6672623.1"/>
    </source>
</evidence>
<feature type="region of interest" description="Disordered" evidence="1">
    <location>
        <begin position="1"/>
        <end position="29"/>
    </location>
</feature>
<name>A0AAP4X1Z6_9GAMM</name>
<evidence type="ECO:0000313" key="5">
    <source>
        <dbReference type="Proteomes" id="UP001170481"/>
    </source>
</evidence>
<feature type="region of interest" description="Disordered" evidence="1">
    <location>
        <begin position="58"/>
        <end position="87"/>
    </location>
</feature>
<dbReference type="InterPro" id="IPR036465">
    <property type="entry name" value="vWFA_dom_sf"/>
</dbReference>
<dbReference type="Proteomes" id="UP001170481">
    <property type="component" value="Unassembled WGS sequence"/>
</dbReference>
<keyword evidence="2" id="KW-0812">Transmembrane</keyword>
<protein>
    <submittedName>
        <fullName evidence="4">VWA domain-containing protein</fullName>
    </submittedName>
</protein>
<dbReference type="EMBL" id="JAUORK010000013">
    <property type="protein sequence ID" value="MDO6672623.1"/>
    <property type="molecule type" value="Genomic_DNA"/>
</dbReference>
<feature type="transmembrane region" description="Helical" evidence="2">
    <location>
        <begin position="682"/>
        <end position="700"/>
    </location>
</feature>
<gene>
    <name evidence="4" type="ORF">Q4535_10900</name>
</gene>
<dbReference type="CDD" id="cd00198">
    <property type="entry name" value="vWFA"/>
    <property type="match status" value="1"/>
</dbReference>
<evidence type="ECO:0000256" key="2">
    <source>
        <dbReference type="SAM" id="Phobius"/>
    </source>
</evidence>
<sequence>MPRDVAVTSSLEPVRSPGLASGSSSGPLAKGAGARWLAALMLAGISLASPSAFAEQASSADNASASEPMSESVSEPVDESSSEQAEQMPFVPRDVASDVNAASGSARDIAPDLRMAIDVSGSMKHNDPTNLRASALDLLVTLLPERSRAGLWGFGEQVQPLLALGAVDAGWKQAARGLEGRLDDYEQYTDLEAGLRAAAEGADASIDGQGPRQVILLSDGMVDLREPSSEKAASDSASRQRITDELTPQLAAHNITVHTVALSRNADIDLLQQVADGTGGLATVAETPEDLLRAFLGALDRIVPGELVPLEDKRFTIDGSVEEFTALVFHGPDDSAPVLIAPDGQRYSLADKASLPEGVRWEHQPRYDLITVTDPQAGQWRIEGQVGVDSRITVVSDLALVSRPLPATLYRGFGYSLSASLVDGARDVDEQDFLATLDGNARLVPEDEGGMSAETAAVTSAQQRGLERDGSEFSVNMPPPQQPGGARLTLTIEGQRDGAPFARQLSQRTSVVDPLLVEPIGGNAQNATPPSALEVSARHPLLNTANTQLDATLQGEPLSVAEAGESRWRIELPPLERDVSADVQISARIALGGSSRVIDLAPYTLNENAARRAANLDRSPIEGESFGEIQGLDQAVEEKEDLNDLLMKGRLPIDKVPALISQWFEGASDFAQREAESPQSRMIAYAVAGVIGLLVVIMLVRRMTRKPTQREEPHV</sequence>
<keyword evidence="2" id="KW-1133">Transmembrane helix</keyword>
<dbReference type="Pfam" id="PF13519">
    <property type="entry name" value="VWA_2"/>
    <property type="match status" value="1"/>
</dbReference>
<organism evidence="4 5">
    <name type="scientific">Cobetia amphilecti</name>
    <dbReference type="NCBI Taxonomy" id="1055104"/>
    <lineage>
        <taxon>Bacteria</taxon>
        <taxon>Pseudomonadati</taxon>
        <taxon>Pseudomonadota</taxon>
        <taxon>Gammaproteobacteria</taxon>
        <taxon>Oceanospirillales</taxon>
        <taxon>Halomonadaceae</taxon>
        <taxon>Cobetia</taxon>
    </lineage>
</organism>
<proteinExistence type="predicted"/>
<feature type="domain" description="VWFA" evidence="3">
    <location>
        <begin position="112"/>
        <end position="299"/>
    </location>
</feature>
<dbReference type="InterPro" id="IPR002035">
    <property type="entry name" value="VWF_A"/>
</dbReference>
<dbReference type="RefSeq" id="WP_303594220.1">
    <property type="nucleotide sequence ID" value="NZ_JAUORK010000013.1"/>
</dbReference>
<dbReference type="SUPFAM" id="SSF53300">
    <property type="entry name" value="vWA-like"/>
    <property type="match status" value="1"/>
</dbReference>
<dbReference type="AlphaFoldDB" id="A0AAP4X1Z6"/>
<accession>A0AAP4X1Z6</accession>
<evidence type="ECO:0000259" key="3">
    <source>
        <dbReference type="PROSITE" id="PS50234"/>
    </source>
</evidence>
<dbReference type="PROSITE" id="PS50234">
    <property type="entry name" value="VWFA"/>
    <property type="match status" value="1"/>
</dbReference>